<dbReference type="Proteomes" id="UP001157502">
    <property type="component" value="Chromosome 12"/>
</dbReference>
<comment type="caution">
    <text evidence="1">The sequence shown here is derived from an EMBL/GenBank/DDBJ whole genome shotgun (WGS) entry which is preliminary data.</text>
</comment>
<evidence type="ECO:0000313" key="1">
    <source>
        <dbReference type="EMBL" id="KAJ8003618.1"/>
    </source>
</evidence>
<evidence type="ECO:0000313" key="2">
    <source>
        <dbReference type="Proteomes" id="UP001157502"/>
    </source>
</evidence>
<reference evidence="1" key="1">
    <citation type="submission" date="2021-05" db="EMBL/GenBank/DDBJ databases">
        <authorList>
            <person name="Pan Q."/>
            <person name="Jouanno E."/>
            <person name="Zahm M."/>
            <person name="Klopp C."/>
            <person name="Cabau C."/>
            <person name="Louis A."/>
            <person name="Berthelot C."/>
            <person name="Parey E."/>
            <person name="Roest Crollius H."/>
            <person name="Montfort J."/>
            <person name="Robinson-Rechavi M."/>
            <person name="Bouchez O."/>
            <person name="Lampietro C."/>
            <person name="Lopez Roques C."/>
            <person name="Donnadieu C."/>
            <person name="Postlethwait J."/>
            <person name="Bobe J."/>
            <person name="Dillon D."/>
            <person name="Chandos A."/>
            <person name="von Hippel F."/>
            <person name="Guiguen Y."/>
        </authorList>
    </citation>
    <scope>NUCLEOTIDE SEQUENCE</scope>
    <source>
        <strain evidence="1">YG-Jan2019</strain>
    </source>
</reference>
<organism evidence="1 2">
    <name type="scientific">Dallia pectoralis</name>
    <name type="common">Alaska blackfish</name>
    <dbReference type="NCBI Taxonomy" id="75939"/>
    <lineage>
        <taxon>Eukaryota</taxon>
        <taxon>Metazoa</taxon>
        <taxon>Chordata</taxon>
        <taxon>Craniata</taxon>
        <taxon>Vertebrata</taxon>
        <taxon>Euteleostomi</taxon>
        <taxon>Actinopterygii</taxon>
        <taxon>Neopterygii</taxon>
        <taxon>Teleostei</taxon>
        <taxon>Protacanthopterygii</taxon>
        <taxon>Esociformes</taxon>
        <taxon>Umbridae</taxon>
        <taxon>Dallia</taxon>
    </lineage>
</organism>
<gene>
    <name evidence="1" type="ORF">DPEC_G00150210</name>
</gene>
<sequence length="359" mass="41862">MTERTEWDTVNRLLQHHGFKPVLFADPFENKNLADLVLLEKKSACDIRMTLTTMLTDSERRQSLIQELIQSNNRLKQEAQQHIGRAARQSQRVTDLEGVLEGVKGKVQNLEDRYIGKASQQHTQVHQLQQDKRDAQQHCQALEQNLSEERDVVSQLQRKLYFTVTEEERRVTRQNQVFQQIHQRSARPNSPVDQQVLDVIDVYEAQMEQLRDELRILKGDSGESNASDQSLSNKSCTSGVSPNHRALLKSYQEQLKEIKAQREELRKEIQQLKKDLESRPTVKELKSYKVQLRRMELRNLRSAQESKEESATLTNQEVVTGRVKEAALLTRHAEKDYRAKQKYTDSLFRHVVSNRHLPH</sequence>
<protein>
    <submittedName>
        <fullName evidence="1">Uncharacterized protein</fullName>
    </submittedName>
</protein>
<name>A0ACC2GJ31_DALPE</name>
<keyword evidence="2" id="KW-1185">Reference proteome</keyword>
<proteinExistence type="predicted"/>
<accession>A0ACC2GJ31</accession>
<dbReference type="EMBL" id="CM055739">
    <property type="protein sequence ID" value="KAJ8003618.1"/>
    <property type="molecule type" value="Genomic_DNA"/>
</dbReference>